<proteinExistence type="predicted"/>
<dbReference type="SUPFAM" id="SSF103025">
    <property type="entry name" value="Folate-binding domain"/>
    <property type="match status" value="1"/>
</dbReference>
<dbReference type="STRING" id="280699.M1V5G0"/>
<dbReference type="InterPro" id="IPR045179">
    <property type="entry name" value="YgfZ/GcvT"/>
</dbReference>
<reference evidence="4 5" key="2">
    <citation type="journal article" date="2007" name="BMC Biol.">
        <title>A 100%-complete sequence reveals unusually simple genomic features in the hot-spring red alga Cyanidioschyzon merolae.</title>
        <authorList>
            <person name="Nozaki H."/>
            <person name="Takano H."/>
            <person name="Misumi O."/>
            <person name="Terasawa K."/>
            <person name="Matsuzaki M."/>
            <person name="Maruyama S."/>
            <person name="Nishida K."/>
            <person name="Yagisawa F."/>
            <person name="Yoshida Y."/>
            <person name="Fujiwara T."/>
            <person name="Takio S."/>
            <person name="Tamura K."/>
            <person name="Chung S.J."/>
            <person name="Nakamura S."/>
            <person name="Kuroiwa H."/>
            <person name="Tanaka K."/>
            <person name="Sato N."/>
            <person name="Kuroiwa T."/>
        </authorList>
    </citation>
    <scope>NUCLEOTIDE SEQUENCE [LARGE SCALE GENOMIC DNA]</scope>
    <source>
        <strain evidence="4 5">10D</strain>
    </source>
</reference>
<comment type="subcellular location">
    <subcellularLocation>
        <location evidence="1">Mitochondrion</location>
    </subcellularLocation>
</comment>
<evidence type="ECO:0008006" key="6">
    <source>
        <dbReference type="Google" id="ProtNLM"/>
    </source>
</evidence>
<dbReference type="GO" id="GO:0016226">
    <property type="term" value="P:iron-sulfur cluster assembly"/>
    <property type="evidence" value="ECO:0007669"/>
    <property type="project" value="TreeGrafter"/>
</dbReference>
<dbReference type="KEGG" id="cme:CYME_CMK259C"/>
<dbReference type="Gramene" id="CMK259CT">
    <property type="protein sequence ID" value="CMK259CT"/>
    <property type="gene ID" value="CMK259C"/>
</dbReference>
<dbReference type="NCBIfam" id="TIGR03317">
    <property type="entry name" value="ygfZ_signature"/>
    <property type="match status" value="1"/>
</dbReference>
<sequence>MQSNEGFPRIRHLFARVATPRRPRRALVLVRGPDTTPFLHGLCTAHLTRYANEQGPVCTSTCFLDRRGRMLFEALVWIHGPERVYLDIDGRVVGLALRHLTLHRMRARVAWEHLPATLYVEAFAHQGSGSNTDTRSGTVKQVETRVSAAGHEEMHAIDPRSPVLGMRRWQCLTSSTPACTTMPGTGQHKRCYHSYWLAEAHRVLHAIPQGIQDVVPGQSLPLECNFEQLGAIAFDKGCYLGQELTARTHYTGVIRKRTVAGILSPDATDALQRAEAAAAFLQRPPDATLPPELALLFPSEVLAWPGPALKQQLLRVESDTVERPQLEPVASAATQKRSVATLGTIIANLATALVPLADTDLHAAVPGTQRLLRVSGRSPASIANWYFAWWIPPYLQAIASSTSVSPVSSATQES</sequence>
<dbReference type="HOGENOM" id="CLU_664577_0_0_1"/>
<evidence type="ECO:0000313" key="5">
    <source>
        <dbReference type="Proteomes" id="UP000007014"/>
    </source>
</evidence>
<dbReference type="OMA" id="KHWKRYK"/>
<dbReference type="Gene3D" id="3.30.1360.120">
    <property type="entry name" value="Probable tRNA modification gtpase trme, domain 1"/>
    <property type="match status" value="1"/>
</dbReference>
<dbReference type="RefSeq" id="XP_005536641.1">
    <property type="nucleotide sequence ID" value="XM_005536584.1"/>
</dbReference>
<dbReference type="eggNOG" id="KOG2929">
    <property type="taxonomic scope" value="Eukaryota"/>
</dbReference>
<accession>M1V5G0</accession>
<dbReference type="Proteomes" id="UP000007014">
    <property type="component" value="Chromosome 11"/>
</dbReference>
<dbReference type="PANTHER" id="PTHR22602">
    <property type="entry name" value="TRANSFERASE CAF17, MITOCHONDRIAL-RELATED"/>
    <property type="match status" value="1"/>
</dbReference>
<evidence type="ECO:0000256" key="1">
    <source>
        <dbReference type="ARBA" id="ARBA00004173"/>
    </source>
</evidence>
<evidence type="ECO:0000313" key="4">
    <source>
        <dbReference type="EMBL" id="BAM80605.1"/>
    </source>
</evidence>
<evidence type="ECO:0000256" key="3">
    <source>
        <dbReference type="ARBA" id="ARBA00023128"/>
    </source>
</evidence>
<keyword evidence="2" id="KW-0809">Transit peptide</keyword>
<dbReference type="GeneID" id="16994234"/>
<evidence type="ECO:0000256" key="2">
    <source>
        <dbReference type="ARBA" id="ARBA00022946"/>
    </source>
</evidence>
<dbReference type="PANTHER" id="PTHR22602:SF0">
    <property type="entry name" value="TRANSFERASE CAF17, MITOCHONDRIAL-RELATED"/>
    <property type="match status" value="1"/>
</dbReference>
<dbReference type="InterPro" id="IPR027266">
    <property type="entry name" value="TrmE/GcvT-like"/>
</dbReference>
<keyword evidence="5" id="KW-1185">Reference proteome</keyword>
<keyword evidence="3" id="KW-0496">Mitochondrion</keyword>
<dbReference type="EMBL" id="AP006493">
    <property type="protein sequence ID" value="BAM80605.1"/>
    <property type="molecule type" value="Genomic_DNA"/>
</dbReference>
<organism evidence="4 5">
    <name type="scientific">Cyanidioschyzon merolae (strain NIES-3377 / 10D)</name>
    <name type="common">Unicellular red alga</name>
    <dbReference type="NCBI Taxonomy" id="280699"/>
    <lineage>
        <taxon>Eukaryota</taxon>
        <taxon>Rhodophyta</taxon>
        <taxon>Bangiophyceae</taxon>
        <taxon>Cyanidiales</taxon>
        <taxon>Cyanidiaceae</taxon>
        <taxon>Cyanidioschyzon</taxon>
    </lineage>
</organism>
<reference evidence="4 5" key="1">
    <citation type="journal article" date="2004" name="Nature">
        <title>Genome sequence of the ultrasmall unicellular red alga Cyanidioschyzon merolae 10D.</title>
        <authorList>
            <person name="Matsuzaki M."/>
            <person name="Misumi O."/>
            <person name="Shin-i T."/>
            <person name="Maruyama S."/>
            <person name="Takahara M."/>
            <person name="Miyagishima S."/>
            <person name="Mori T."/>
            <person name="Nishida K."/>
            <person name="Yagisawa F."/>
            <person name="Nishida K."/>
            <person name="Yoshida Y."/>
            <person name="Nishimura Y."/>
            <person name="Nakao S."/>
            <person name="Kobayashi T."/>
            <person name="Momoyama Y."/>
            <person name="Higashiyama T."/>
            <person name="Minoda A."/>
            <person name="Sano M."/>
            <person name="Nomoto H."/>
            <person name="Oishi K."/>
            <person name="Hayashi H."/>
            <person name="Ohta F."/>
            <person name="Nishizaka S."/>
            <person name="Haga S."/>
            <person name="Miura S."/>
            <person name="Morishita T."/>
            <person name="Kabeya Y."/>
            <person name="Terasawa K."/>
            <person name="Suzuki Y."/>
            <person name="Ishii Y."/>
            <person name="Asakawa S."/>
            <person name="Takano H."/>
            <person name="Ohta N."/>
            <person name="Kuroiwa H."/>
            <person name="Tanaka K."/>
            <person name="Shimizu N."/>
            <person name="Sugano S."/>
            <person name="Sato N."/>
            <person name="Nozaki H."/>
            <person name="Ogasawara N."/>
            <person name="Kohara Y."/>
            <person name="Kuroiwa T."/>
        </authorList>
    </citation>
    <scope>NUCLEOTIDE SEQUENCE [LARGE SCALE GENOMIC DNA]</scope>
    <source>
        <strain evidence="4 5">10D</strain>
    </source>
</reference>
<gene>
    <name evidence="4" type="ORF">CYME_CMK259C</name>
</gene>
<dbReference type="InterPro" id="IPR017703">
    <property type="entry name" value="YgfZ/GCV_T_CS"/>
</dbReference>
<dbReference type="GO" id="GO:0005759">
    <property type="term" value="C:mitochondrial matrix"/>
    <property type="evidence" value="ECO:0007669"/>
    <property type="project" value="TreeGrafter"/>
</dbReference>
<name>M1V5G0_CYAM1</name>
<dbReference type="AlphaFoldDB" id="M1V5G0"/>
<dbReference type="OrthoDB" id="191995at2759"/>
<protein>
    <recommendedName>
        <fullName evidence="6">Aminomethyltransferase folate-binding domain-containing protein</fullName>
    </recommendedName>
</protein>